<dbReference type="OrthoDB" id="263352at2759"/>
<sequence length="412" mass="46789">MCTIEQVTVYTDVQDTELLNHITTVVRDFCKDAKIYTVPEKDAADPLAFLNIWEKERDDVWSLVKNNVPLMHRFECFVTDSKDEKSGAVAYALYYRKMPVLSLVTPVSNPSSTIMNNANNNNNIVGDNEEDWITAALYFTPAKLGCVSLFDAVKRFFSFPEKGGNVIAIEGEDAALVLSQCRRLRAHMQSESKMPVCVVDASGCDIHDMYTETTEYEKEEGLYDKLIEDFLKNSNNCEMQQIREAYPQFHGALSVLNRYHNLPLLRYRLQTGVSVILYQPFSMVLKELVCGCKQQGMNVTETQKLLSTVMPSLLHFERHWLGMPTAEVVLIREKMMIKNTTSSLAHWSSLLWSEEGMPIADVFSKWHQVVFKDKEGEMSAVGGGTAGDEMRQQQEKEIQNSINAKLQSFISL</sequence>
<proteinExistence type="predicted"/>
<evidence type="ECO:0000313" key="1">
    <source>
        <dbReference type="EMBL" id="ORC90187.1"/>
    </source>
</evidence>
<evidence type="ECO:0000313" key="2">
    <source>
        <dbReference type="Proteomes" id="UP000192257"/>
    </source>
</evidence>
<protein>
    <submittedName>
        <fullName evidence="1">Uncharacterized protein</fullName>
    </submittedName>
</protein>
<reference evidence="1 2" key="1">
    <citation type="submission" date="2017-03" db="EMBL/GenBank/DDBJ databases">
        <title>An alternative strategy for trypanosome survival in the mammalian bloodstream revealed through genome and transcriptome analysis of the ubiquitous bovine parasite Trypanosoma (Megatrypanum) theileri.</title>
        <authorList>
            <person name="Kelly S."/>
            <person name="Ivens A."/>
            <person name="Mott A."/>
            <person name="O'Neill E."/>
            <person name="Emms D."/>
            <person name="Macleod O."/>
            <person name="Voorheis P."/>
            <person name="Matthews J."/>
            <person name="Matthews K."/>
            <person name="Carrington M."/>
        </authorList>
    </citation>
    <scope>NUCLEOTIDE SEQUENCE [LARGE SCALE GENOMIC DNA]</scope>
    <source>
        <strain evidence="1">Edinburgh</strain>
    </source>
</reference>
<dbReference type="GeneID" id="39984256"/>
<keyword evidence="2" id="KW-1185">Reference proteome</keyword>
<name>A0A1X0NZS1_9TRYP</name>
<accession>A0A1X0NZS1</accession>
<dbReference type="Proteomes" id="UP000192257">
    <property type="component" value="Unassembled WGS sequence"/>
</dbReference>
<dbReference type="AlphaFoldDB" id="A0A1X0NZS1"/>
<comment type="caution">
    <text evidence="1">The sequence shown here is derived from an EMBL/GenBank/DDBJ whole genome shotgun (WGS) entry which is preliminary data.</text>
</comment>
<dbReference type="RefSeq" id="XP_028884253.1">
    <property type="nucleotide sequence ID" value="XM_029024476.1"/>
</dbReference>
<gene>
    <name evidence="1" type="ORF">TM35_000092370</name>
</gene>
<organism evidence="1 2">
    <name type="scientific">Trypanosoma theileri</name>
    <dbReference type="NCBI Taxonomy" id="67003"/>
    <lineage>
        <taxon>Eukaryota</taxon>
        <taxon>Discoba</taxon>
        <taxon>Euglenozoa</taxon>
        <taxon>Kinetoplastea</taxon>
        <taxon>Metakinetoplastina</taxon>
        <taxon>Trypanosomatida</taxon>
        <taxon>Trypanosomatidae</taxon>
        <taxon>Trypanosoma</taxon>
    </lineage>
</organism>
<dbReference type="EMBL" id="NBCO01000009">
    <property type="protein sequence ID" value="ORC90187.1"/>
    <property type="molecule type" value="Genomic_DNA"/>
</dbReference>
<dbReference type="VEuPathDB" id="TriTrypDB:TM35_000092370"/>